<keyword evidence="7 9" id="KW-0408">Iron</keyword>
<dbReference type="PANTHER" id="PTHR30600:SF10">
    <property type="entry name" value="BLL6722 PROTEIN"/>
    <property type="match status" value="1"/>
</dbReference>
<comment type="cofactor">
    <cofactor evidence="8">
        <name>heme</name>
        <dbReference type="ChEBI" id="CHEBI:30413"/>
    </cofactor>
    <text evidence="8">Binds 2 heme groups.</text>
</comment>
<proteinExistence type="predicted"/>
<feature type="binding site" description="covalent" evidence="8">
    <location>
        <position position="244"/>
    </location>
    <ligand>
        <name>heme c</name>
        <dbReference type="ChEBI" id="CHEBI:61717"/>
        <label>2</label>
    </ligand>
</feature>
<dbReference type="GO" id="GO:0046872">
    <property type="term" value="F:metal ion binding"/>
    <property type="evidence" value="ECO:0007669"/>
    <property type="project" value="UniProtKB-KW"/>
</dbReference>
<comment type="caution">
    <text evidence="11">The sequence shown here is derived from an EMBL/GenBank/DDBJ whole genome shotgun (WGS) entry which is preliminary data.</text>
</comment>
<dbReference type="InterPro" id="IPR051395">
    <property type="entry name" value="Cytochrome_c_Peroxidase/MauG"/>
</dbReference>
<evidence type="ECO:0000256" key="8">
    <source>
        <dbReference type="PIRSR" id="PIRSR000294-1"/>
    </source>
</evidence>
<dbReference type="GO" id="GO:0004130">
    <property type="term" value="F:cytochrome-c peroxidase activity"/>
    <property type="evidence" value="ECO:0007669"/>
    <property type="project" value="TreeGrafter"/>
</dbReference>
<feature type="domain" description="Cytochrome c" evidence="10">
    <location>
        <begin position="226"/>
        <end position="361"/>
    </location>
</feature>
<dbReference type="SUPFAM" id="SSF46626">
    <property type="entry name" value="Cytochrome c"/>
    <property type="match status" value="2"/>
</dbReference>
<evidence type="ECO:0000256" key="2">
    <source>
        <dbReference type="ARBA" id="ARBA00022617"/>
    </source>
</evidence>
<name>A0A917MX05_9BACT</name>
<sequence>MKKIVIVIPIVLVFITLCSSRVARYYAAETDSLRLLYARTIKEWPRPTIDSGVVWQEMQPLPAENAWVAGMNNPEVQLGYKLFFDPRLSSSNQISCSSCHHPDLAWGDGKVVSVGHDHLPGTRNTPSLLNLAAHKQFFWDGRSSSLEDQAINPLATHHEMDMDVPLLASKLQAIPGYDSLFKAVYKTKHITIDHITAALAAFEKTLQSRKSRFDLFMQGKYSALNTEEIKGLHLFRTKARCMNCHNGQYLTDDQYHNIGLTYYKRKYEDLGLYKVTRKPEDVGKFRTPSLRDLAYTGPYMHNGLFPKLEGIINIYNSGMQVKPKPGMENDPLFPQTDKLMQPLDLQPDEKAALVAFLQAMSVQPFRMKRPELPE</sequence>
<keyword evidence="6" id="KW-0560">Oxidoreductase</keyword>
<feature type="domain" description="Cytochrome c" evidence="10">
    <location>
        <begin position="74"/>
        <end position="175"/>
    </location>
</feature>
<keyword evidence="12" id="KW-1185">Reference proteome</keyword>
<feature type="binding site" description="covalent" evidence="8">
    <location>
        <position position="96"/>
    </location>
    <ligand>
        <name>heme c</name>
        <dbReference type="ChEBI" id="CHEBI:61717"/>
        <label>1</label>
    </ligand>
</feature>
<dbReference type="PROSITE" id="PS51007">
    <property type="entry name" value="CYTC"/>
    <property type="match status" value="2"/>
</dbReference>
<dbReference type="InterPro" id="IPR009056">
    <property type="entry name" value="Cyt_c-like_dom"/>
</dbReference>
<dbReference type="InterPro" id="IPR036909">
    <property type="entry name" value="Cyt_c-like_dom_sf"/>
</dbReference>
<comment type="subcellular location">
    <subcellularLocation>
        <location evidence="1">Periplasm</location>
    </subcellularLocation>
</comment>
<evidence type="ECO:0000256" key="6">
    <source>
        <dbReference type="ARBA" id="ARBA00023002"/>
    </source>
</evidence>
<organism evidence="11 12">
    <name type="scientific">Filimonas zeae</name>
    <dbReference type="NCBI Taxonomy" id="1737353"/>
    <lineage>
        <taxon>Bacteria</taxon>
        <taxon>Pseudomonadati</taxon>
        <taxon>Bacteroidota</taxon>
        <taxon>Chitinophagia</taxon>
        <taxon>Chitinophagales</taxon>
        <taxon>Chitinophagaceae</taxon>
        <taxon>Filimonas</taxon>
    </lineage>
</organism>
<dbReference type="RefSeq" id="WP_188951840.1">
    <property type="nucleotide sequence ID" value="NZ_BMIB01000002.1"/>
</dbReference>
<evidence type="ECO:0000256" key="5">
    <source>
        <dbReference type="ARBA" id="ARBA00022764"/>
    </source>
</evidence>
<dbReference type="GO" id="GO:0020037">
    <property type="term" value="F:heme binding"/>
    <property type="evidence" value="ECO:0007669"/>
    <property type="project" value="InterPro"/>
</dbReference>
<feature type="binding site" description="axial binding residue" evidence="9">
    <location>
        <position position="100"/>
    </location>
    <ligand>
        <name>heme c</name>
        <dbReference type="ChEBI" id="CHEBI:61717"/>
        <label>1</label>
    </ligand>
    <ligandPart>
        <name>Fe</name>
        <dbReference type="ChEBI" id="CHEBI:18248"/>
    </ligandPart>
</feature>
<dbReference type="InterPro" id="IPR026259">
    <property type="entry name" value="MauG/Cytc_peroxidase"/>
</dbReference>
<feature type="binding site" description="axial binding residue" evidence="9">
    <location>
        <position position="245"/>
    </location>
    <ligand>
        <name>heme c</name>
        <dbReference type="ChEBI" id="CHEBI:61717"/>
        <label>2</label>
    </ligand>
    <ligandPart>
        <name>Fe</name>
        <dbReference type="ChEBI" id="CHEBI:18248"/>
    </ligandPart>
</feature>
<dbReference type="GO" id="GO:0042597">
    <property type="term" value="C:periplasmic space"/>
    <property type="evidence" value="ECO:0007669"/>
    <property type="project" value="UniProtKB-SubCell"/>
</dbReference>
<dbReference type="AlphaFoldDB" id="A0A917MX05"/>
<dbReference type="PIRSF" id="PIRSF000294">
    <property type="entry name" value="Cytochrome-c_peroxidase"/>
    <property type="match status" value="1"/>
</dbReference>
<reference evidence="11" key="1">
    <citation type="journal article" date="2014" name="Int. J. Syst. Evol. Microbiol.">
        <title>Complete genome sequence of Corynebacterium casei LMG S-19264T (=DSM 44701T), isolated from a smear-ripened cheese.</title>
        <authorList>
            <consortium name="US DOE Joint Genome Institute (JGI-PGF)"/>
            <person name="Walter F."/>
            <person name="Albersmeier A."/>
            <person name="Kalinowski J."/>
            <person name="Ruckert C."/>
        </authorList>
    </citation>
    <scope>NUCLEOTIDE SEQUENCE</scope>
    <source>
        <strain evidence="11">CGMCC 1.15290</strain>
    </source>
</reference>
<evidence type="ECO:0000256" key="4">
    <source>
        <dbReference type="ARBA" id="ARBA00022729"/>
    </source>
</evidence>
<evidence type="ECO:0000256" key="3">
    <source>
        <dbReference type="ARBA" id="ARBA00022723"/>
    </source>
</evidence>
<evidence type="ECO:0000313" key="12">
    <source>
        <dbReference type="Proteomes" id="UP000627292"/>
    </source>
</evidence>
<dbReference type="PANTHER" id="PTHR30600">
    <property type="entry name" value="CYTOCHROME C PEROXIDASE-RELATED"/>
    <property type="match status" value="1"/>
</dbReference>
<gene>
    <name evidence="11" type="primary">mauG</name>
    <name evidence="11" type="ORF">GCM10011379_19460</name>
</gene>
<feature type="binding site" description="axial binding residue" evidence="9">
    <location>
        <position position="116"/>
    </location>
    <ligand>
        <name>heme c</name>
        <dbReference type="ChEBI" id="CHEBI:61717"/>
        <label>1</label>
    </ligand>
    <ligandPart>
        <name>Fe</name>
        <dbReference type="ChEBI" id="CHEBI:18248"/>
    </ligandPart>
</feature>
<dbReference type="Proteomes" id="UP000627292">
    <property type="component" value="Unassembled WGS sequence"/>
</dbReference>
<dbReference type="InterPro" id="IPR004852">
    <property type="entry name" value="Di-haem_cyt_c_peroxidsae"/>
</dbReference>
<keyword evidence="2 8" id="KW-0349">Heme</keyword>
<evidence type="ECO:0000256" key="7">
    <source>
        <dbReference type="ARBA" id="ARBA00023004"/>
    </source>
</evidence>
<evidence type="ECO:0000256" key="1">
    <source>
        <dbReference type="ARBA" id="ARBA00004418"/>
    </source>
</evidence>
<feature type="binding site" description="covalent" evidence="8">
    <location>
        <position position="99"/>
    </location>
    <ligand>
        <name>heme c</name>
        <dbReference type="ChEBI" id="CHEBI:61717"/>
        <label>1</label>
    </ligand>
</feature>
<keyword evidence="5" id="KW-0574">Periplasm</keyword>
<reference evidence="11" key="2">
    <citation type="submission" date="2020-09" db="EMBL/GenBank/DDBJ databases">
        <authorList>
            <person name="Sun Q."/>
            <person name="Zhou Y."/>
        </authorList>
    </citation>
    <scope>NUCLEOTIDE SEQUENCE</scope>
    <source>
        <strain evidence="11">CGMCC 1.15290</strain>
    </source>
</reference>
<evidence type="ECO:0000256" key="9">
    <source>
        <dbReference type="PIRSR" id="PIRSR000294-2"/>
    </source>
</evidence>
<dbReference type="Pfam" id="PF03150">
    <property type="entry name" value="CCP_MauG"/>
    <property type="match status" value="1"/>
</dbReference>
<keyword evidence="4" id="KW-0732">Signal</keyword>
<accession>A0A917MX05</accession>
<evidence type="ECO:0000313" key="11">
    <source>
        <dbReference type="EMBL" id="GGH65867.1"/>
    </source>
</evidence>
<dbReference type="Gene3D" id="1.10.760.10">
    <property type="entry name" value="Cytochrome c-like domain"/>
    <property type="match status" value="2"/>
</dbReference>
<keyword evidence="3 9" id="KW-0479">Metal-binding</keyword>
<comment type="PTM">
    <text evidence="8">Binds 2 heme groups per subunit.</text>
</comment>
<dbReference type="EMBL" id="BMIB01000002">
    <property type="protein sequence ID" value="GGH65867.1"/>
    <property type="molecule type" value="Genomic_DNA"/>
</dbReference>
<dbReference type="GO" id="GO:0009055">
    <property type="term" value="F:electron transfer activity"/>
    <property type="evidence" value="ECO:0007669"/>
    <property type="project" value="InterPro"/>
</dbReference>
<feature type="binding site" description="covalent" evidence="8">
    <location>
        <position position="241"/>
    </location>
    <ligand>
        <name>heme c</name>
        <dbReference type="ChEBI" id="CHEBI:61717"/>
        <label>2</label>
    </ligand>
</feature>
<protein>
    <submittedName>
        <fullName evidence="11">Methylamine utilization protein</fullName>
    </submittedName>
</protein>
<evidence type="ECO:0000259" key="10">
    <source>
        <dbReference type="PROSITE" id="PS51007"/>
    </source>
</evidence>